<dbReference type="AlphaFoldDB" id="A0A9W6ZA05"/>
<keyword evidence="3" id="KW-1185">Reference proteome</keyword>
<dbReference type="Proteomes" id="UP001165122">
    <property type="component" value="Unassembled WGS sequence"/>
</dbReference>
<name>A0A9W6ZA05_9STRA</name>
<accession>A0A9W6ZA05</accession>
<sequence length="79" mass="8981">MPFAGQDAWRKHPLLSGLWRDPFPGLRPAIFAFAAFCIFETGWKKMTAIQYAPKPHGHEDTKHQFDHGAIDEVPVKKGH</sequence>
<gene>
    <name evidence="2" type="ORF">TrLO_g13912</name>
</gene>
<feature type="compositionally biased region" description="Basic and acidic residues" evidence="1">
    <location>
        <begin position="56"/>
        <end position="79"/>
    </location>
</feature>
<reference evidence="3" key="1">
    <citation type="journal article" date="2023" name="Commun. Biol.">
        <title>Genome analysis of Parmales, the sister group of diatoms, reveals the evolutionary specialization of diatoms from phago-mixotrophs to photoautotrophs.</title>
        <authorList>
            <person name="Ban H."/>
            <person name="Sato S."/>
            <person name="Yoshikawa S."/>
            <person name="Yamada K."/>
            <person name="Nakamura Y."/>
            <person name="Ichinomiya M."/>
            <person name="Sato N."/>
            <person name="Blanc-Mathieu R."/>
            <person name="Endo H."/>
            <person name="Kuwata A."/>
            <person name="Ogata H."/>
        </authorList>
    </citation>
    <scope>NUCLEOTIDE SEQUENCE [LARGE SCALE GENOMIC DNA]</scope>
    <source>
        <strain evidence="3">NIES 3700</strain>
    </source>
</reference>
<protein>
    <submittedName>
        <fullName evidence="2">Uncharacterized protein</fullName>
    </submittedName>
</protein>
<evidence type="ECO:0000313" key="3">
    <source>
        <dbReference type="Proteomes" id="UP001165122"/>
    </source>
</evidence>
<evidence type="ECO:0000256" key="1">
    <source>
        <dbReference type="SAM" id="MobiDB-lite"/>
    </source>
</evidence>
<organism evidence="2 3">
    <name type="scientific">Triparma laevis f. longispina</name>
    <dbReference type="NCBI Taxonomy" id="1714387"/>
    <lineage>
        <taxon>Eukaryota</taxon>
        <taxon>Sar</taxon>
        <taxon>Stramenopiles</taxon>
        <taxon>Ochrophyta</taxon>
        <taxon>Bolidophyceae</taxon>
        <taxon>Parmales</taxon>
        <taxon>Triparmaceae</taxon>
        <taxon>Triparma</taxon>
    </lineage>
</organism>
<comment type="caution">
    <text evidence="2">The sequence shown here is derived from an EMBL/GenBank/DDBJ whole genome shotgun (WGS) entry which is preliminary data.</text>
</comment>
<evidence type="ECO:0000313" key="2">
    <source>
        <dbReference type="EMBL" id="GMH50309.1"/>
    </source>
</evidence>
<feature type="region of interest" description="Disordered" evidence="1">
    <location>
        <begin position="54"/>
        <end position="79"/>
    </location>
</feature>
<dbReference type="EMBL" id="BRXW01000394">
    <property type="protein sequence ID" value="GMH50309.1"/>
    <property type="molecule type" value="Genomic_DNA"/>
</dbReference>
<proteinExistence type="predicted"/>
<dbReference type="OrthoDB" id="521512at2759"/>